<name>A0ABP8WQW6_9ACTN</name>
<dbReference type="SUPFAM" id="SSF102588">
    <property type="entry name" value="LmbE-like"/>
    <property type="match status" value="1"/>
</dbReference>
<dbReference type="Gene3D" id="3.40.50.10320">
    <property type="entry name" value="LmbE-like"/>
    <property type="match status" value="1"/>
</dbReference>
<evidence type="ECO:0000313" key="3">
    <source>
        <dbReference type="Proteomes" id="UP001500621"/>
    </source>
</evidence>
<keyword evidence="3" id="KW-1185">Reference proteome</keyword>
<dbReference type="Pfam" id="PF02585">
    <property type="entry name" value="PIG-L"/>
    <property type="match status" value="1"/>
</dbReference>
<dbReference type="PANTHER" id="PTHR12993">
    <property type="entry name" value="N-ACETYLGLUCOSAMINYL-PHOSPHATIDYLINOSITOL DE-N-ACETYLASE-RELATED"/>
    <property type="match status" value="1"/>
</dbReference>
<reference evidence="3" key="1">
    <citation type="journal article" date="2019" name="Int. J. Syst. Evol. Microbiol.">
        <title>The Global Catalogue of Microorganisms (GCM) 10K type strain sequencing project: providing services to taxonomists for standard genome sequencing and annotation.</title>
        <authorList>
            <consortium name="The Broad Institute Genomics Platform"/>
            <consortium name="The Broad Institute Genome Sequencing Center for Infectious Disease"/>
            <person name="Wu L."/>
            <person name="Ma J."/>
        </authorList>
    </citation>
    <scope>NUCLEOTIDE SEQUENCE [LARGE SCALE GENOMIC DNA]</scope>
    <source>
        <strain evidence="3">JCM 18127</strain>
    </source>
</reference>
<sequence>MSTVVFVHAHPDDEGTSTAGTMVRLVREGHRVVVVYATNGDFGAAPDDLEPGETLVQRRRREAVASAEVTGTHRVVWLGYADSGMSGWEQNTGERAFSRADPEVAARALADVLDEESADVVVGYDWHGGYGHPDHVMVHRVTRRATELSAARARHLEVTLNRDQMRALFQAAKDHGMEGFDPDAPGDDGLPIGTPQSELHWAVDVRADIATKRAALACHGSQTDVQQILSMPEDVFAMAFGIEHYIEPGRPEGMLERWWLH</sequence>
<dbReference type="InterPro" id="IPR024078">
    <property type="entry name" value="LmbE-like_dom_sf"/>
</dbReference>
<evidence type="ECO:0000313" key="2">
    <source>
        <dbReference type="EMBL" id="GAA4692421.1"/>
    </source>
</evidence>
<dbReference type="EMBL" id="BAABIM010000003">
    <property type="protein sequence ID" value="GAA4692421.1"/>
    <property type="molecule type" value="Genomic_DNA"/>
</dbReference>
<proteinExistence type="predicted"/>
<protein>
    <submittedName>
        <fullName evidence="2">PIG-L family deacetylase</fullName>
    </submittedName>
</protein>
<gene>
    <name evidence="2" type="ORF">GCM10023226_32970</name>
</gene>
<comment type="caution">
    <text evidence="2">The sequence shown here is derived from an EMBL/GenBank/DDBJ whole genome shotgun (WGS) entry which is preliminary data.</text>
</comment>
<organism evidence="2 3">
    <name type="scientific">Nocardioides nanhaiensis</name>
    <dbReference type="NCBI Taxonomy" id="1476871"/>
    <lineage>
        <taxon>Bacteria</taxon>
        <taxon>Bacillati</taxon>
        <taxon>Actinomycetota</taxon>
        <taxon>Actinomycetes</taxon>
        <taxon>Propionibacteriales</taxon>
        <taxon>Nocardioidaceae</taxon>
        <taxon>Nocardioides</taxon>
    </lineage>
</organism>
<accession>A0ABP8WQW6</accession>
<dbReference type="InterPro" id="IPR003737">
    <property type="entry name" value="GlcNAc_PI_deacetylase-related"/>
</dbReference>
<dbReference type="RefSeq" id="WP_345267846.1">
    <property type="nucleotide sequence ID" value="NZ_BAABIM010000003.1"/>
</dbReference>
<keyword evidence="1" id="KW-0862">Zinc</keyword>
<dbReference type="Proteomes" id="UP001500621">
    <property type="component" value="Unassembled WGS sequence"/>
</dbReference>
<evidence type="ECO:0000256" key="1">
    <source>
        <dbReference type="ARBA" id="ARBA00022833"/>
    </source>
</evidence>
<dbReference type="PANTHER" id="PTHR12993:SF26">
    <property type="entry name" value="1D-MYO-INOSITOL 2-ACETAMIDO-2-DEOXY-ALPHA-D-GLUCOPYRANOSIDE DEACETYLASE"/>
    <property type="match status" value="1"/>
</dbReference>